<evidence type="ECO:0000256" key="1">
    <source>
        <dbReference type="SAM" id="MobiDB-lite"/>
    </source>
</evidence>
<protein>
    <submittedName>
        <fullName evidence="2">Uncharacterized protein</fullName>
    </submittedName>
</protein>
<feature type="region of interest" description="Disordered" evidence="1">
    <location>
        <begin position="79"/>
        <end position="100"/>
    </location>
</feature>
<proteinExistence type="predicted"/>
<evidence type="ECO:0000313" key="3">
    <source>
        <dbReference type="Proteomes" id="UP001063166"/>
    </source>
</evidence>
<name>A0A9P3PCX8_LYOSH</name>
<reference evidence="2" key="1">
    <citation type="submission" date="2022-07" db="EMBL/GenBank/DDBJ databases">
        <title>The genome of Lyophyllum shimeji provides insight into the initial evolution of ectomycorrhizal fungal genome.</title>
        <authorList>
            <person name="Kobayashi Y."/>
            <person name="Shibata T."/>
            <person name="Hirakawa H."/>
            <person name="Shigenobu S."/>
            <person name="Nishiyama T."/>
            <person name="Yamada A."/>
            <person name="Hasebe M."/>
            <person name="Kawaguchi M."/>
        </authorList>
    </citation>
    <scope>NUCLEOTIDE SEQUENCE</scope>
    <source>
        <strain evidence="2">AT787</strain>
    </source>
</reference>
<sequence length="100" mass="11245">MLFVVHRNAIKLEYPSLSASFVNSRFYDTHCQRSSRLQDRKNMQTPWVFPVNYNALEISLAKGQWVRAGSLVVLWESNGAGRGDESKEGEGSVDSAHVES</sequence>
<dbReference type="Proteomes" id="UP001063166">
    <property type="component" value="Unassembled WGS sequence"/>
</dbReference>
<evidence type="ECO:0000313" key="2">
    <source>
        <dbReference type="EMBL" id="GLB33153.1"/>
    </source>
</evidence>
<comment type="caution">
    <text evidence="2">The sequence shown here is derived from an EMBL/GenBank/DDBJ whole genome shotgun (WGS) entry which is preliminary data.</text>
</comment>
<dbReference type="AlphaFoldDB" id="A0A9P3PCX8"/>
<feature type="compositionally biased region" description="Basic and acidic residues" evidence="1">
    <location>
        <begin position="82"/>
        <end position="100"/>
    </location>
</feature>
<organism evidence="2 3">
    <name type="scientific">Lyophyllum shimeji</name>
    <name type="common">Hon-shimeji</name>
    <name type="synonym">Tricholoma shimeji</name>
    <dbReference type="NCBI Taxonomy" id="47721"/>
    <lineage>
        <taxon>Eukaryota</taxon>
        <taxon>Fungi</taxon>
        <taxon>Dikarya</taxon>
        <taxon>Basidiomycota</taxon>
        <taxon>Agaricomycotina</taxon>
        <taxon>Agaricomycetes</taxon>
        <taxon>Agaricomycetidae</taxon>
        <taxon>Agaricales</taxon>
        <taxon>Tricholomatineae</taxon>
        <taxon>Lyophyllaceae</taxon>
        <taxon>Lyophyllum</taxon>
    </lineage>
</organism>
<accession>A0A9P3PCX8</accession>
<keyword evidence="3" id="KW-1185">Reference proteome</keyword>
<dbReference type="EMBL" id="BRPK01000001">
    <property type="protein sequence ID" value="GLB33153.1"/>
    <property type="molecule type" value="Genomic_DNA"/>
</dbReference>
<gene>
    <name evidence="2" type="ORF">LshimejAT787_0100380</name>
</gene>